<feature type="compositionally biased region" description="Basic residues" evidence="1">
    <location>
        <begin position="185"/>
        <end position="207"/>
    </location>
</feature>
<sequence length="253" mass="28890">MVLTTGQLRELERQQYYLRDPIDIDFVTSFVLQQQALHRQSDPQISETSGNGRGHARYGTHQDQRDAHKYSSPKQRLRTSSPQKATAGRRAGGHLPVTHSPDDMAHVHRKRRRGARSRDSSLLEFAHKDTDIRDFTNTRLASNDDIRELSPAGFTENVEERVDGRRTKNFEKRARHKMKDVPAKSPKKKTSKKYPSPKKAASRKRKKGEVSVPNKSDALIEGFSAENIKSGRITKWACIITTREKRITGSFFL</sequence>
<dbReference type="OrthoDB" id="5367262at2759"/>
<gene>
    <name evidence="2" type="ORF">PCON_09160</name>
</gene>
<feature type="region of interest" description="Disordered" evidence="1">
    <location>
        <begin position="157"/>
        <end position="213"/>
    </location>
</feature>
<proteinExistence type="predicted"/>
<evidence type="ECO:0000313" key="2">
    <source>
        <dbReference type="EMBL" id="CCX30757.1"/>
    </source>
</evidence>
<dbReference type="Proteomes" id="UP000018144">
    <property type="component" value="Unassembled WGS sequence"/>
</dbReference>
<keyword evidence="3" id="KW-1185">Reference proteome</keyword>
<dbReference type="EMBL" id="HF935475">
    <property type="protein sequence ID" value="CCX30757.1"/>
    <property type="molecule type" value="Genomic_DNA"/>
</dbReference>
<accession>U4LGV4</accession>
<feature type="compositionally biased region" description="Polar residues" evidence="1">
    <location>
        <begin position="72"/>
        <end position="84"/>
    </location>
</feature>
<dbReference type="AlphaFoldDB" id="U4LGV4"/>
<name>U4LGV4_PYROM</name>
<evidence type="ECO:0000256" key="1">
    <source>
        <dbReference type="SAM" id="MobiDB-lite"/>
    </source>
</evidence>
<organism evidence="2 3">
    <name type="scientific">Pyronema omphalodes (strain CBS 100304)</name>
    <name type="common">Pyronema confluens</name>
    <dbReference type="NCBI Taxonomy" id="1076935"/>
    <lineage>
        <taxon>Eukaryota</taxon>
        <taxon>Fungi</taxon>
        <taxon>Dikarya</taxon>
        <taxon>Ascomycota</taxon>
        <taxon>Pezizomycotina</taxon>
        <taxon>Pezizomycetes</taxon>
        <taxon>Pezizales</taxon>
        <taxon>Pyronemataceae</taxon>
        <taxon>Pyronema</taxon>
    </lineage>
</organism>
<evidence type="ECO:0000313" key="3">
    <source>
        <dbReference type="Proteomes" id="UP000018144"/>
    </source>
</evidence>
<protein>
    <submittedName>
        <fullName evidence="2">Uncharacterized protein</fullName>
    </submittedName>
</protein>
<feature type="compositionally biased region" description="Polar residues" evidence="1">
    <location>
        <begin position="38"/>
        <end position="50"/>
    </location>
</feature>
<feature type="region of interest" description="Disordered" evidence="1">
    <location>
        <begin position="38"/>
        <end position="122"/>
    </location>
</feature>
<feature type="compositionally biased region" description="Basic and acidic residues" evidence="1">
    <location>
        <begin position="60"/>
        <end position="69"/>
    </location>
</feature>
<feature type="compositionally biased region" description="Basic and acidic residues" evidence="1">
    <location>
        <begin position="158"/>
        <end position="172"/>
    </location>
</feature>
<reference evidence="2 3" key="1">
    <citation type="journal article" date="2013" name="PLoS Genet.">
        <title>The genome and development-dependent transcriptomes of Pyronema confluens: a window into fungal evolution.</title>
        <authorList>
            <person name="Traeger S."/>
            <person name="Altegoer F."/>
            <person name="Freitag M."/>
            <person name="Gabaldon T."/>
            <person name="Kempken F."/>
            <person name="Kumar A."/>
            <person name="Marcet-Houben M."/>
            <person name="Poggeler S."/>
            <person name="Stajich J.E."/>
            <person name="Nowrousian M."/>
        </authorList>
    </citation>
    <scope>NUCLEOTIDE SEQUENCE [LARGE SCALE GENOMIC DNA]</scope>
    <source>
        <strain evidence="3">CBS 100304</strain>
        <tissue evidence="2">Vegetative mycelium</tissue>
    </source>
</reference>